<feature type="transmembrane region" description="Helical" evidence="2">
    <location>
        <begin position="41"/>
        <end position="61"/>
    </location>
</feature>
<evidence type="ECO:0000313" key="4">
    <source>
        <dbReference type="Proteomes" id="UP001597211"/>
    </source>
</evidence>
<evidence type="ECO:0000256" key="1">
    <source>
        <dbReference type="ARBA" id="ARBA00004651"/>
    </source>
</evidence>
<feature type="transmembrane region" description="Helical" evidence="2">
    <location>
        <begin position="371"/>
        <end position="389"/>
    </location>
</feature>
<reference evidence="4" key="1">
    <citation type="journal article" date="2019" name="Int. J. Syst. Evol. Microbiol.">
        <title>The Global Catalogue of Microorganisms (GCM) 10K type strain sequencing project: providing services to taxonomists for standard genome sequencing and annotation.</title>
        <authorList>
            <consortium name="The Broad Institute Genomics Platform"/>
            <consortium name="The Broad Institute Genome Sequencing Center for Infectious Disease"/>
            <person name="Wu L."/>
            <person name="Ma J."/>
        </authorList>
    </citation>
    <scope>NUCLEOTIDE SEQUENCE [LARGE SCALE GENOMIC DNA]</scope>
    <source>
        <strain evidence="4">CCUG 48216</strain>
    </source>
</reference>
<evidence type="ECO:0000256" key="2">
    <source>
        <dbReference type="SAM" id="Phobius"/>
    </source>
</evidence>
<feature type="transmembrane region" description="Helical" evidence="2">
    <location>
        <begin position="12"/>
        <end position="35"/>
    </location>
</feature>
<name>A0ABW3SDW5_9BACL</name>
<dbReference type="PANTHER" id="PTHR23526">
    <property type="entry name" value="INTEGRAL MEMBRANE TRANSPORT PROTEIN-RELATED"/>
    <property type="match status" value="1"/>
</dbReference>
<dbReference type="Proteomes" id="UP001597211">
    <property type="component" value="Unassembled WGS sequence"/>
</dbReference>
<proteinExistence type="predicted"/>
<keyword evidence="2" id="KW-1133">Transmembrane helix</keyword>
<keyword evidence="2" id="KW-0812">Transmembrane</keyword>
<keyword evidence="4" id="KW-1185">Reference proteome</keyword>
<feature type="transmembrane region" description="Helical" evidence="2">
    <location>
        <begin position="99"/>
        <end position="122"/>
    </location>
</feature>
<comment type="subcellular location">
    <subcellularLocation>
        <location evidence="1">Cell membrane</location>
        <topology evidence="1">Multi-pass membrane protein</topology>
    </subcellularLocation>
</comment>
<dbReference type="InterPro" id="IPR052528">
    <property type="entry name" value="Sugar_transport-like"/>
</dbReference>
<feature type="transmembrane region" description="Helical" evidence="2">
    <location>
        <begin position="73"/>
        <end position="93"/>
    </location>
</feature>
<feature type="transmembrane region" description="Helical" evidence="2">
    <location>
        <begin position="272"/>
        <end position="293"/>
    </location>
</feature>
<dbReference type="EMBL" id="JBHTKZ010000031">
    <property type="protein sequence ID" value="MFD1182763.1"/>
    <property type="molecule type" value="Genomic_DNA"/>
</dbReference>
<dbReference type="PANTHER" id="PTHR23526:SF2">
    <property type="entry name" value="MAJOR FACILITATOR SUPERFAMILY (MFS) PROFILE DOMAIN-CONTAINING PROTEIN"/>
    <property type="match status" value="1"/>
</dbReference>
<organism evidence="3 4">
    <name type="scientific">Paenibacillus timonensis</name>
    <dbReference type="NCBI Taxonomy" id="225915"/>
    <lineage>
        <taxon>Bacteria</taxon>
        <taxon>Bacillati</taxon>
        <taxon>Bacillota</taxon>
        <taxon>Bacilli</taxon>
        <taxon>Bacillales</taxon>
        <taxon>Paenibacillaceae</taxon>
        <taxon>Paenibacillus</taxon>
    </lineage>
</organism>
<sequence>MKKHLNSQSILLLAVNGLFVLAGALSGTFLNVYIWKVKPDFNLIAWFTFSQQVALGLVFWIAGKWVKERDKMIFLRLGMIVSGIFYLLVLWTGKHTVDYIWPLGLLFGTGSGLFWLAFNVVYFEVTDVETRDRFNGWVGILGSVIGIFGPWVSGWLISMKHGEAGYRLIFTLSLIVYGTGILLSFWLKKRKTGEPYSWLAPVRMLKKGSPWRQAAPASAAHGLREGVFSFLINLLIFISTSAEWRIGQYSLITSLVSLVSFWAVGKWLKIRARYYGMLLGAILITAVIIPLLWKVNYATLMVMGVGTSLFLPLYLIPVISSVFDLIGNSPESVEQRVELIVLRELSITVGRLGGTLLFIAVYSMVPRMPTITWLMFALGATPVLSWLALRRLLKRGAKAANSA</sequence>
<feature type="transmembrane region" description="Helical" evidence="2">
    <location>
        <begin position="134"/>
        <end position="152"/>
    </location>
</feature>
<evidence type="ECO:0000313" key="3">
    <source>
        <dbReference type="EMBL" id="MFD1182763.1"/>
    </source>
</evidence>
<dbReference type="RefSeq" id="WP_240270845.1">
    <property type="nucleotide sequence ID" value="NZ_JAKSXN010000058.1"/>
</dbReference>
<keyword evidence="2" id="KW-0472">Membrane</keyword>
<dbReference type="InterPro" id="IPR011701">
    <property type="entry name" value="MFS"/>
</dbReference>
<dbReference type="Gene3D" id="1.20.1250.20">
    <property type="entry name" value="MFS general substrate transporter like domains"/>
    <property type="match status" value="1"/>
</dbReference>
<dbReference type="InterPro" id="IPR036259">
    <property type="entry name" value="MFS_trans_sf"/>
</dbReference>
<feature type="transmembrane region" description="Helical" evidence="2">
    <location>
        <begin position="347"/>
        <end position="365"/>
    </location>
</feature>
<comment type="caution">
    <text evidence="3">The sequence shown here is derived from an EMBL/GenBank/DDBJ whole genome shotgun (WGS) entry which is preliminary data.</text>
</comment>
<dbReference type="Pfam" id="PF07690">
    <property type="entry name" value="MFS_1"/>
    <property type="match status" value="1"/>
</dbReference>
<dbReference type="CDD" id="cd06174">
    <property type="entry name" value="MFS"/>
    <property type="match status" value="1"/>
</dbReference>
<accession>A0ABW3SDW5</accession>
<dbReference type="SUPFAM" id="SSF103473">
    <property type="entry name" value="MFS general substrate transporter"/>
    <property type="match status" value="1"/>
</dbReference>
<gene>
    <name evidence="3" type="ORF">ACFQ2Z_15495</name>
</gene>
<feature type="transmembrane region" description="Helical" evidence="2">
    <location>
        <begin position="299"/>
        <end position="326"/>
    </location>
</feature>
<protein>
    <submittedName>
        <fullName evidence="3">MFS transporter</fullName>
    </submittedName>
</protein>
<feature type="transmembrane region" description="Helical" evidence="2">
    <location>
        <begin position="164"/>
        <end position="187"/>
    </location>
</feature>